<dbReference type="InterPro" id="IPR016159">
    <property type="entry name" value="Cullin_repeat-like_dom_sf"/>
</dbReference>
<dbReference type="InterPro" id="IPR042560">
    <property type="entry name" value="Exo84_C_2"/>
</dbReference>
<dbReference type="PANTHER" id="PTHR21426">
    <property type="entry name" value="EXOCYST COMPLEX COMPONENT 8"/>
    <property type="match status" value="1"/>
</dbReference>
<dbReference type="Gene3D" id="1.20.58.1220">
    <property type="entry name" value="Exo84p, C-terminal helical domain"/>
    <property type="match status" value="1"/>
</dbReference>
<dbReference type="GO" id="GO:0000145">
    <property type="term" value="C:exocyst"/>
    <property type="evidence" value="ECO:0007669"/>
    <property type="project" value="InterPro"/>
</dbReference>
<keyword evidence="6" id="KW-1185">Reference proteome</keyword>
<dbReference type="CTD" id="43163"/>
<dbReference type="InterPro" id="IPR042561">
    <property type="entry name" value="Exo84_C_1"/>
</dbReference>
<dbReference type="InterPro" id="IPR033961">
    <property type="entry name" value="Exo84"/>
</dbReference>
<dbReference type="Gene3D" id="2.30.29.30">
    <property type="entry name" value="Pleckstrin-homology domain (PH domain)/Phosphotyrosine-binding domain (PTB)"/>
    <property type="match status" value="1"/>
</dbReference>
<organism evidence="6 7">
    <name type="scientific">Galendromus occidentalis</name>
    <name type="common">western predatory mite</name>
    <dbReference type="NCBI Taxonomy" id="34638"/>
    <lineage>
        <taxon>Eukaryota</taxon>
        <taxon>Metazoa</taxon>
        <taxon>Ecdysozoa</taxon>
        <taxon>Arthropoda</taxon>
        <taxon>Chelicerata</taxon>
        <taxon>Arachnida</taxon>
        <taxon>Acari</taxon>
        <taxon>Parasitiformes</taxon>
        <taxon>Mesostigmata</taxon>
        <taxon>Gamasina</taxon>
        <taxon>Phytoseioidea</taxon>
        <taxon>Phytoseiidae</taxon>
        <taxon>Typhlodrominae</taxon>
        <taxon>Galendromus</taxon>
    </lineage>
</organism>
<dbReference type="KEGG" id="goe:100902677"/>
<protein>
    <submittedName>
        <fullName evidence="7">Exocyst complex component 8</fullName>
    </submittedName>
</protein>
<keyword evidence="4" id="KW-0653">Protein transport</keyword>
<evidence type="ECO:0000313" key="7">
    <source>
        <dbReference type="RefSeq" id="XP_003739493.1"/>
    </source>
</evidence>
<comment type="similarity">
    <text evidence="1">Belongs to the EXO84 family.</text>
</comment>
<dbReference type="Pfam" id="PF08700">
    <property type="entry name" value="VPS51_Exo84_N"/>
    <property type="match status" value="1"/>
</dbReference>
<dbReference type="Proteomes" id="UP000694867">
    <property type="component" value="Unplaced"/>
</dbReference>
<dbReference type="GO" id="GO:0006887">
    <property type="term" value="P:exocytosis"/>
    <property type="evidence" value="ECO:0007669"/>
    <property type="project" value="UniProtKB-KW"/>
</dbReference>
<dbReference type="SUPFAM" id="SSF50729">
    <property type="entry name" value="PH domain-like"/>
    <property type="match status" value="1"/>
</dbReference>
<evidence type="ECO:0000256" key="1">
    <source>
        <dbReference type="ARBA" id="ARBA00007210"/>
    </source>
</evidence>
<dbReference type="GO" id="GO:0015031">
    <property type="term" value="P:protein transport"/>
    <property type="evidence" value="ECO:0007669"/>
    <property type="project" value="UniProtKB-KW"/>
</dbReference>
<sequence length="676" mass="76361">MPLETEMESATAQKFSQLSFDPEKYVSSIVQRAGTVEKILQEKQDVLNLQEQTSYQLKKNVYDNYKQFIDTAREISYVASEMHQLREMLHKQEQLLHGMTGLSIVQHKNSNKLLELPEELECDPGIDTLDGCYGEDDLLKRKENISFLLERVEGCARLLDGSEKNVLKTGEATLVERDEISKIQLCLLTDSLLIADCLPVKRGTIQYRLRWVFELDSLAAVDGNSSSQMKMLVFPQTILLQMESLQEKLVWMEAIRKAKTVKLTRQAVINARINYPSLALALDQTDSVEEDALIPEWLIELPDELDVCIAERNFEQAVELLQKVKEYWPSQEGYSCSTARDVRLRISNRQEQLIKVLCSELSVGVSLHGGPRAAKRAVKLLIELGQTASASRLFLAHRAVLLRTATKNQSQHSEGAVNAFVKRVCGAFFNHVAETGRQYQRAFISHSPAIASALVSWCCAQLDWFVHLLSRQLFSAQTSLATVAEAVQTCIASCGQLQDIGLDLGFVILRNLRKELGRSISDGRDKLLEAIRHRSTEDTWKPQKVESKWLQSLERHGLDLSAYIYDENMTYLTSNTVAFTKSLLHFVSDLMALYTPPLHRLMVDSVCEAVRAHRRHIAAAFSATKLKSDQKFIQRNESFLLNNVAKAIEKRCSSSPQGVLLWPEIQSAFEGNAHGF</sequence>
<dbReference type="PANTHER" id="PTHR21426:SF12">
    <property type="entry name" value="EXOCYST COMPLEX COMPONENT 8"/>
    <property type="match status" value="1"/>
</dbReference>
<proteinExistence type="inferred from homology"/>
<evidence type="ECO:0000313" key="6">
    <source>
        <dbReference type="Proteomes" id="UP000694867"/>
    </source>
</evidence>
<dbReference type="Pfam" id="PF16528">
    <property type="entry name" value="Exo84_C"/>
    <property type="match status" value="1"/>
</dbReference>
<keyword evidence="2" id="KW-0813">Transport</keyword>
<dbReference type="AlphaFoldDB" id="A0AAJ6QPK4"/>
<dbReference type="InterPro" id="IPR011993">
    <property type="entry name" value="PH-like_dom_sf"/>
</dbReference>
<reference evidence="7" key="1">
    <citation type="submission" date="2025-08" db="UniProtKB">
        <authorList>
            <consortium name="RefSeq"/>
        </authorList>
    </citation>
    <scope>IDENTIFICATION</scope>
</reference>
<gene>
    <name evidence="7" type="primary">LOC100902677</name>
</gene>
<evidence type="ECO:0000256" key="2">
    <source>
        <dbReference type="ARBA" id="ARBA00022448"/>
    </source>
</evidence>
<name>A0AAJ6QPK4_9ACAR</name>
<keyword evidence="3" id="KW-0268">Exocytosis</keyword>
<feature type="domain" description="Exocyst component Exo84 C-terminal" evidence="5">
    <location>
        <begin position="296"/>
        <end position="504"/>
    </location>
</feature>
<dbReference type="GeneID" id="100902677"/>
<accession>A0AAJ6QPK4</accession>
<dbReference type="RefSeq" id="XP_003739493.1">
    <property type="nucleotide sequence ID" value="XM_003739445.1"/>
</dbReference>
<dbReference type="Gene3D" id="1.20.58.1210">
    <property type="entry name" value="Exo84p, N-terminal helical domain"/>
    <property type="match status" value="1"/>
</dbReference>
<dbReference type="SUPFAM" id="SSF74788">
    <property type="entry name" value="Cullin repeat-like"/>
    <property type="match status" value="1"/>
</dbReference>
<evidence type="ECO:0000256" key="4">
    <source>
        <dbReference type="ARBA" id="ARBA00022927"/>
    </source>
</evidence>
<evidence type="ECO:0000256" key="3">
    <source>
        <dbReference type="ARBA" id="ARBA00022483"/>
    </source>
</evidence>
<dbReference type="GO" id="GO:0006893">
    <property type="term" value="P:Golgi to plasma membrane transport"/>
    <property type="evidence" value="ECO:0007669"/>
    <property type="project" value="TreeGrafter"/>
</dbReference>
<dbReference type="InterPro" id="IPR032403">
    <property type="entry name" value="Exo84_C"/>
</dbReference>
<evidence type="ECO:0000259" key="5">
    <source>
        <dbReference type="Pfam" id="PF16528"/>
    </source>
</evidence>